<sequence length="44" mass="5048">MSRGIQDVRIQDITAIQKKLGIRIKTSVGRGGYIKYIYIYMSRG</sequence>
<dbReference type="EMBL" id="JBANQN010000009">
    <property type="protein sequence ID" value="KAK6780020.1"/>
    <property type="molecule type" value="Genomic_DNA"/>
</dbReference>
<keyword evidence="2" id="KW-1185">Reference proteome</keyword>
<proteinExistence type="predicted"/>
<evidence type="ECO:0000313" key="2">
    <source>
        <dbReference type="Proteomes" id="UP001371456"/>
    </source>
</evidence>
<dbReference type="SUPFAM" id="SSF51126">
    <property type="entry name" value="Pectin lyase-like"/>
    <property type="match status" value="1"/>
</dbReference>
<comment type="caution">
    <text evidence="1">The sequence shown here is derived from an EMBL/GenBank/DDBJ whole genome shotgun (WGS) entry which is preliminary data.</text>
</comment>
<protein>
    <submittedName>
        <fullName evidence="1">Uncharacterized protein</fullName>
    </submittedName>
</protein>
<dbReference type="InterPro" id="IPR011050">
    <property type="entry name" value="Pectin_lyase_fold/virulence"/>
</dbReference>
<evidence type="ECO:0000313" key="1">
    <source>
        <dbReference type="EMBL" id="KAK6780020.1"/>
    </source>
</evidence>
<dbReference type="InterPro" id="IPR012334">
    <property type="entry name" value="Pectin_lyas_fold"/>
</dbReference>
<dbReference type="Gene3D" id="2.160.20.10">
    <property type="entry name" value="Single-stranded right-handed beta-helix, Pectin lyase-like"/>
    <property type="match status" value="1"/>
</dbReference>
<accession>A0AAN8T1L7</accession>
<organism evidence="1 2">
    <name type="scientific">Solanum bulbocastanum</name>
    <name type="common">Wild potato</name>
    <dbReference type="NCBI Taxonomy" id="147425"/>
    <lineage>
        <taxon>Eukaryota</taxon>
        <taxon>Viridiplantae</taxon>
        <taxon>Streptophyta</taxon>
        <taxon>Embryophyta</taxon>
        <taxon>Tracheophyta</taxon>
        <taxon>Spermatophyta</taxon>
        <taxon>Magnoliopsida</taxon>
        <taxon>eudicotyledons</taxon>
        <taxon>Gunneridae</taxon>
        <taxon>Pentapetalae</taxon>
        <taxon>asterids</taxon>
        <taxon>lamiids</taxon>
        <taxon>Solanales</taxon>
        <taxon>Solanaceae</taxon>
        <taxon>Solanoideae</taxon>
        <taxon>Solaneae</taxon>
        <taxon>Solanum</taxon>
    </lineage>
</organism>
<name>A0AAN8T1L7_SOLBU</name>
<dbReference type="Proteomes" id="UP001371456">
    <property type="component" value="Unassembled WGS sequence"/>
</dbReference>
<dbReference type="AlphaFoldDB" id="A0AAN8T1L7"/>
<reference evidence="1 2" key="1">
    <citation type="submission" date="2024-02" db="EMBL/GenBank/DDBJ databases">
        <title>de novo genome assembly of Solanum bulbocastanum strain 11H21.</title>
        <authorList>
            <person name="Hosaka A.J."/>
        </authorList>
    </citation>
    <scope>NUCLEOTIDE SEQUENCE [LARGE SCALE GENOMIC DNA]</scope>
    <source>
        <tissue evidence="1">Young leaves</tissue>
    </source>
</reference>
<gene>
    <name evidence="1" type="ORF">RDI58_022204</name>
</gene>